<dbReference type="GO" id="GO:0043488">
    <property type="term" value="P:regulation of mRNA stability"/>
    <property type="evidence" value="ECO:0007669"/>
    <property type="project" value="InterPro"/>
</dbReference>
<proteinExistence type="inferred from homology"/>
<feature type="compositionally biased region" description="Polar residues" evidence="9">
    <location>
        <begin position="485"/>
        <end position="503"/>
    </location>
</feature>
<dbReference type="InterPro" id="IPR040366">
    <property type="entry name" value="Nab2/ZC3H14"/>
</dbReference>
<feature type="region of interest" description="Disordered" evidence="9">
    <location>
        <begin position="240"/>
        <end position="300"/>
    </location>
</feature>
<evidence type="ECO:0000256" key="5">
    <source>
        <dbReference type="ARBA" id="ARBA00022771"/>
    </source>
</evidence>
<comment type="subcellular location">
    <subcellularLocation>
        <location evidence="1">Nucleus</location>
    </subcellularLocation>
</comment>
<feature type="zinc finger region" description="C3H1-type" evidence="8">
    <location>
        <begin position="342"/>
        <end position="376"/>
    </location>
</feature>
<protein>
    <recommendedName>
        <fullName evidence="10">C3H1-type domain-containing protein</fullName>
    </recommendedName>
</protein>
<evidence type="ECO:0000256" key="7">
    <source>
        <dbReference type="ARBA" id="ARBA00023242"/>
    </source>
</evidence>
<feature type="compositionally biased region" description="Low complexity" evidence="9">
    <location>
        <begin position="611"/>
        <end position="637"/>
    </location>
</feature>
<dbReference type="Gene3D" id="4.10.1000.40">
    <property type="match status" value="1"/>
</dbReference>
<name>A0A9P8A0L9_MORAP</name>
<organism evidence="11 12">
    <name type="scientific">Mortierella alpina</name>
    <name type="common">Oleaginous fungus</name>
    <name type="synonym">Mortierella renispora</name>
    <dbReference type="NCBI Taxonomy" id="64518"/>
    <lineage>
        <taxon>Eukaryota</taxon>
        <taxon>Fungi</taxon>
        <taxon>Fungi incertae sedis</taxon>
        <taxon>Mucoromycota</taxon>
        <taxon>Mortierellomycotina</taxon>
        <taxon>Mortierellomycetes</taxon>
        <taxon>Mortierellales</taxon>
        <taxon>Mortierellaceae</taxon>
        <taxon>Mortierella</taxon>
    </lineage>
</organism>
<dbReference type="PANTHER" id="PTHR14738:SF29">
    <property type="entry name" value="ZINC FINGER CCCH DOMAIN-CONTAINING PROTEIN 14"/>
    <property type="match status" value="1"/>
</dbReference>
<dbReference type="PROSITE" id="PS50103">
    <property type="entry name" value="ZF_C3H1"/>
    <property type="match status" value="2"/>
</dbReference>
<dbReference type="GO" id="GO:0008270">
    <property type="term" value="F:zinc ion binding"/>
    <property type="evidence" value="ECO:0007669"/>
    <property type="project" value="UniProtKB-KW"/>
</dbReference>
<feature type="domain" description="C3H1-type" evidence="10">
    <location>
        <begin position="455"/>
        <end position="479"/>
    </location>
</feature>
<feature type="compositionally biased region" description="Basic and acidic residues" evidence="9">
    <location>
        <begin position="265"/>
        <end position="277"/>
    </location>
</feature>
<dbReference type="Proteomes" id="UP000717515">
    <property type="component" value="Unassembled WGS sequence"/>
</dbReference>
<evidence type="ECO:0000313" key="11">
    <source>
        <dbReference type="EMBL" id="KAG9322498.1"/>
    </source>
</evidence>
<dbReference type="GO" id="GO:0005737">
    <property type="term" value="C:cytoplasm"/>
    <property type="evidence" value="ECO:0007669"/>
    <property type="project" value="TreeGrafter"/>
</dbReference>
<dbReference type="EMBL" id="JAIFTL010000143">
    <property type="protein sequence ID" value="KAG9322498.1"/>
    <property type="molecule type" value="Genomic_DNA"/>
</dbReference>
<feature type="region of interest" description="Disordered" evidence="9">
    <location>
        <begin position="478"/>
        <end position="503"/>
    </location>
</feature>
<keyword evidence="7" id="KW-0539">Nucleus</keyword>
<gene>
    <name evidence="11" type="ORF">KVV02_006661</name>
</gene>
<dbReference type="InterPro" id="IPR000571">
    <property type="entry name" value="Znf_CCCH"/>
</dbReference>
<evidence type="ECO:0000256" key="6">
    <source>
        <dbReference type="ARBA" id="ARBA00022833"/>
    </source>
</evidence>
<comment type="caution">
    <text evidence="11">The sequence shown here is derived from an EMBL/GenBank/DDBJ whole genome shotgun (WGS) entry which is preliminary data.</text>
</comment>
<keyword evidence="6 8" id="KW-0862">Zinc</keyword>
<feature type="compositionally biased region" description="Basic and acidic residues" evidence="9">
    <location>
        <begin position="240"/>
        <end position="256"/>
    </location>
</feature>
<keyword evidence="5 8" id="KW-0863">Zinc-finger</keyword>
<dbReference type="AlphaFoldDB" id="A0A9P8A0L9"/>
<evidence type="ECO:0000256" key="2">
    <source>
        <dbReference type="ARBA" id="ARBA00008423"/>
    </source>
</evidence>
<feature type="compositionally biased region" description="Basic and acidic residues" evidence="9">
    <location>
        <begin position="176"/>
        <end position="214"/>
    </location>
</feature>
<dbReference type="GO" id="GO:0005634">
    <property type="term" value="C:nucleus"/>
    <property type="evidence" value="ECO:0007669"/>
    <property type="project" value="UniProtKB-SubCell"/>
</dbReference>
<comment type="similarity">
    <text evidence="2">Belongs to the ZC3H14 family.</text>
</comment>
<accession>A0A9P8A0L9</accession>
<evidence type="ECO:0000256" key="3">
    <source>
        <dbReference type="ARBA" id="ARBA00022723"/>
    </source>
</evidence>
<feature type="compositionally biased region" description="Basic and acidic residues" evidence="9">
    <location>
        <begin position="147"/>
        <end position="162"/>
    </location>
</feature>
<evidence type="ECO:0000256" key="4">
    <source>
        <dbReference type="ARBA" id="ARBA00022737"/>
    </source>
</evidence>
<dbReference type="GO" id="GO:0008143">
    <property type="term" value="F:poly(A) binding"/>
    <property type="evidence" value="ECO:0007669"/>
    <property type="project" value="InterPro"/>
</dbReference>
<sequence length="637" mass="71081">MPRIELETPEAQELTSMVLAKLNDFGWTDNTVLANFIVVMVANDKTKPEIIEELNDILPGQGPEFADWLFQVIENAPAPVVEQMQEPQASELDYDELAEQELDEMDTSSTRARPAESRASGRLLQNAITNATRSEARTPTRKAPARVYDEQRHERRDSRERSTSPVRSAGGMTPRNRKDDELRFRRSNEDRARDEAKIDARLGIRTRGGDRGGDGGRTQGRLGRIEDRLGKRVDESSFNARDRSWDRNSDYHDRRGGRNGNSRGRKSDALRDIESRLGPRVAFDNNDDQDPDVPRQPASWSRNPARMLRVEAELTREAIADETVSFIQSNNIKRCKFWPNCEKADLCPFWHPKELCAEYPNCPNAADTCLYVHPLAEPTAEQLAAARRQALMQSMRNKNAGDSAANHNGNAMQMPFALGSQALQECKFGARCTRVDCKFRHPEGDSTASTQQQQQQQQQPCRFYPNCTKPNCPFYHPSFGEPVASQDSSMSESGSRPNTDVSNRLPTPCRFGDMCTRPGCHFTHPRDGAASTMPMCKFNPCTRVGCPFRHGTTGAGGTGSTGGHNNRTLILNGSKPMVSERFAGAIVDESEVEKLPVPASSHWANGGVSHQPQQDQQQQQQMDEAETQAAADMDVDM</sequence>
<feature type="region of interest" description="Disordered" evidence="9">
    <location>
        <begin position="102"/>
        <end position="228"/>
    </location>
</feature>
<feature type="zinc finger region" description="C3H1-type" evidence="8">
    <location>
        <begin position="455"/>
        <end position="479"/>
    </location>
</feature>
<dbReference type="Pfam" id="PF14608">
    <property type="entry name" value="zf-CCCH_2"/>
    <property type="match status" value="6"/>
</dbReference>
<keyword evidence="4" id="KW-0677">Repeat</keyword>
<evidence type="ECO:0000259" key="10">
    <source>
        <dbReference type="PROSITE" id="PS50103"/>
    </source>
</evidence>
<reference evidence="11" key="1">
    <citation type="submission" date="2021-07" db="EMBL/GenBank/DDBJ databases">
        <title>Draft genome of Mortierella alpina, strain LL118, isolated from an aspen leaf litter sample.</title>
        <authorList>
            <person name="Yang S."/>
            <person name="Vinatzer B.A."/>
        </authorList>
    </citation>
    <scope>NUCLEOTIDE SEQUENCE</scope>
    <source>
        <strain evidence="11">LL118</strain>
    </source>
</reference>
<evidence type="ECO:0000256" key="8">
    <source>
        <dbReference type="PROSITE-ProRule" id="PRU00723"/>
    </source>
</evidence>
<feature type="region of interest" description="Disordered" evidence="9">
    <location>
        <begin position="596"/>
        <end position="637"/>
    </location>
</feature>
<dbReference type="PANTHER" id="PTHR14738">
    <property type="entry name" value="ZINC FINGER CCCH DOMAIN-CONTAINING PROTEIN 14"/>
    <property type="match status" value="1"/>
</dbReference>
<keyword evidence="3 8" id="KW-0479">Metal-binding</keyword>
<dbReference type="Gene3D" id="4.10.1000.30">
    <property type="match status" value="1"/>
</dbReference>
<dbReference type="InterPro" id="IPR043094">
    <property type="entry name" value="Nab2/ZC3H14_N_sf"/>
</dbReference>
<evidence type="ECO:0000313" key="12">
    <source>
        <dbReference type="Proteomes" id="UP000717515"/>
    </source>
</evidence>
<evidence type="ECO:0000256" key="9">
    <source>
        <dbReference type="SAM" id="MobiDB-lite"/>
    </source>
</evidence>
<feature type="domain" description="C3H1-type" evidence="10">
    <location>
        <begin position="342"/>
        <end position="376"/>
    </location>
</feature>
<dbReference type="Gene3D" id="1.10.340.40">
    <property type="entry name" value="Nuclear abundant poly(A) RNA-bind protein 2, N-terminal domain"/>
    <property type="match status" value="1"/>
</dbReference>
<evidence type="ECO:0000256" key="1">
    <source>
        <dbReference type="ARBA" id="ARBA00004123"/>
    </source>
</evidence>